<dbReference type="PRINTS" id="PR00344">
    <property type="entry name" value="BCTRLSENSOR"/>
</dbReference>
<dbReference type="GO" id="GO:0004673">
    <property type="term" value="F:protein histidine kinase activity"/>
    <property type="evidence" value="ECO:0007669"/>
    <property type="project" value="UniProtKB-EC"/>
</dbReference>
<feature type="transmembrane region" description="Helical" evidence="3">
    <location>
        <begin position="117"/>
        <end position="137"/>
    </location>
</feature>
<keyword evidence="5" id="KW-0808">Transferase</keyword>
<sequence length="423" mass="45079">MEGPLAATRESAVLLLARIVLWVWTPAFAASILVRWLQGGRFSLPYVLYLLIPMVGWLLLPSPHRSAMARAGSAVILASIGTAIGLLLSGPRATSATGVAVTLTLTVLFFRRKTAISLLLFFIVMVLVGLALNAYGMHATSTAESDLPWLDRGVTMLIMFSGLWFCAGVVDQTVRIYRDAQVALASRQQAMLAAQREAELLQRGELVAAMAAGMAHDIANVVQVMTSSADMLDGHELDDETRRVVSDIRTVGAQASATVRTLLAMGRQQVEDEDGAAPFGLDRMTHLLRALVGRRITLVVEDGARNKPAASRLQLEQAVINLSLNARDAMPSGGTLHLRTADVDAGGVRGIELQVQDNGVGMDEATRGRIFEAHFTTRAHRGGSGLGLSLVDRVVREAGGTLAVQSAPGVGTTFTLWVPTVGA</sequence>
<gene>
    <name evidence="5" type="ordered locus">GAU_3170</name>
</gene>
<dbReference type="InterPro" id="IPR003594">
    <property type="entry name" value="HATPase_dom"/>
</dbReference>
<dbReference type="AlphaFoldDB" id="C1ACI5"/>
<dbReference type="EC" id="2.7.13.3" evidence="2"/>
<evidence type="ECO:0000256" key="3">
    <source>
        <dbReference type="SAM" id="Phobius"/>
    </source>
</evidence>
<dbReference type="SMART" id="SM00387">
    <property type="entry name" value="HATPase_c"/>
    <property type="match status" value="1"/>
</dbReference>
<dbReference type="InterPro" id="IPR036890">
    <property type="entry name" value="HATPase_C_sf"/>
</dbReference>
<dbReference type="EMBL" id="AP009153">
    <property type="protein sequence ID" value="BAH40212.1"/>
    <property type="molecule type" value="Genomic_DNA"/>
</dbReference>
<dbReference type="PANTHER" id="PTHR43065:SF42">
    <property type="entry name" value="TWO-COMPONENT SENSOR PPRA"/>
    <property type="match status" value="1"/>
</dbReference>
<evidence type="ECO:0000256" key="1">
    <source>
        <dbReference type="ARBA" id="ARBA00000085"/>
    </source>
</evidence>
<dbReference type="PANTHER" id="PTHR43065">
    <property type="entry name" value="SENSOR HISTIDINE KINASE"/>
    <property type="match status" value="1"/>
</dbReference>
<name>C1ACI5_GEMAT</name>
<feature type="transmembrane region" description="Helical" evidence="3">
    <location>
        <begin position="43"/>
        <end position="60"/>
    </location>
</feature>
<dbReference type="InterPro" id="IPR004358">
    <property type="entry name" value="Sig_transdc_His_kin-like_C"/>
</dbReference>
<keyword evidence="3" id="KW-1133">Transmembrane helix</keyword>
<dbReference type="STRING" id="379066.GAU_3170"/>
<organism evidence="5 6">
    <name type="scientific">Gemmatimonas aurantiaca (strain DSM 14586 / JCM 11422 / NBRC 100505 / T-27)</name>
    <dbReference type="NCBI Taxonomy" id="379066"/>
    <lineage>
        <taxon>Bacteria</taxon>
        <taxon>Pseudomonadati</taxon>
        <taxon>Gemmatimonadota</taxon>
        <taxon>Gemmatimonadia</taxon>
        <taxon>Gemmatimonadales</taxon>
        <taxon>Gemmatimonadaceae</taxon>
        <taxon>Gemmatimonas</taxon>
    </lineage>
</organism>
<dbReference type="eggNOG" id="COG4191">
    <property type="taxonomic scope" value="Bacteria"/>
</dbReference>
<dbReference type="Gene3D" id="3.30.565.10">
    <property type="entry name" value="Histidine kinase-like ATPase, C-terminal domain"/>
    <property type="match status" value="1"/>
</dbReference>
<dbReference type="Proteomes" id="UP000002209">
    <property type="component" value="Chromosome"/>
</dbReference>
<keyword evidence="3" id="KW-0812">Transmembrane</keyword>
<proteinExistence type="predicted"/>
<dbReference type="HOGENOM" id="CLU_648531_0_0_0"/>
<keyword evidence="3" id="KW-0472">Membrane</keyword>
<keyword evidence="6" id="KW-1185">Reference proteome</keyword>
<keyword evidence="5" id="KW-0418">Kinase</keyword>
<feature type="transmembrane region" description="Helical" evidence="3">
    <location>
        <begin position="12"/>
        <end position="37"/>
    </location>
</feature>
<feature type="transmembrane region" description="Helical" evidence="3">
    <location>
        <begin position="67"/>
        <end position="87"/>
    </location>
</feature>
<dbReference type="PROSITE" id="PS50109">
    <property type="entry name" value="HIS_KIN"/>
    <property type="match status" value="1"/>
</dbReference>
<evidence type="ECO:0000259" key="4">
    <source>
        <dbReference type="PROSITE" id="PS50109"/>
    </source>
</evidence>
<reference evidence="6" key="1">
    <citation type="submission" date="2006-03" db="EMBL/GenBank/DDBJ databases">
        <title>Complete genome sequence of Gemmatimonas aurantiaca T-27 that represents a novel phylum Gemmatimonadetes.</title>
        <authorList>
            <person name="Takasaki K."/>
            <person name="Ichikawa N."/>
            <person name="Miura H."/>
            <person name="Matsushita S."/>
            <person name="Watanabe Y."/>
            <person name="Oguchi A."/>
            <person name="Ankai A."/>
            <person name="Yashiro I."/>
            <person name="Takahashi M."/>
            <person name="Terui Y."/>
            <person name="Fukui S."/>
            <person name="Yokoyama H."/>
            <person name="Tanikawa S."/>
            <person name="Hanada S."/>
            <person name="Kamagata Y."/>
            <person name="Fujita N."/>
        </authorList>
    </citation>
    <scope>NUCLEOTIDE SEQUENCE [LARGE SCALE GENOMIC DNA]</scope>
    <source>
        <strain evidence="6">T-27 / DSM 14586 / JCM 11422 / NBRC 100505</strain>
    </source>
</reference>
<accession>C1ACI5</accession>
<dbReference type="SUPFAM" id="SSF55874">
    <property type="entry name" value="ATPase domain of HSP90 chaperone/DNA topoisomerase II/histidine kinase"/>
    <property type="match status" value="1"/>
</dbReference>
<dbReference type="InterPro" id="IPR005467">
    <property type="entry name" value="His_kinase_dom"/>
</dbReference>
<evidence type="ECO:0000313" key="6">
    <source>
        <dbReference type="Proteomes" id="UP000002209"/>
    </source>
</evidence>
<evidence type="ECO:0000313" key="5">
    <source>
        <dbReference type="EMBL" id="BAH40212.1"/>
    </source>
</evidence>
<feature type="transmembrane region" description="Helical" evidence="3">
    <location>
        <begin position="149"/>
        <end position="170"/>
    </location>
</feature>
<dbReference type="Pfam" id="PF02518">
    <property type="entry name" value="HATPase_c"/>
    <property type="match status" value="1"/>
</dbReference>
<dbReference type="Gene3D" id="1.10.287.130">
    <property type="match status" value="1"/>
</dbReference>
<feature type="domain" description="Histidine kinase" evidence="4">
    <location>
        <begin position="213"/>
        <end position="422"/>
    </location>
</feature>
<evidence type="ECO:0000256" key="2">
    <source>
        <dbReference type="ARBA" id="ARBA00012438"/>
    </source>
</evidence>
<protein>
    <recommendedName>
        <fullName evidence="2">histidine kinase</fullName>
        <ecNumber evidence="2">2.7.13.3</ecNumber>
    </recommendedName>
</protein>
<dbReference type="KEGG" id="gau:GAU_3170"/>
<comment type="catalytic activity">
    <reaction evidence="1">
        <text>ATP + protein L-histidine = ADP + protein N-phospho-L-histidine.</text>
        <dbReference type="EC" id="2.7.13.3"/>
    </reaction>
</comment>